<dbReference type="EMBL" id="ONZG01000002">
    <property type="protein sequence ID" value="SPJ27699.1"/>
    <property type="molecule type" value="Genomic_DNA"/>
</dbReference>
<dbReference type="SUPFAM" id="SSF56349">
    <property type="entry name" value="DNA breaking-rejoining enzymes"/>
    <property type="match status" value="1"/>
</dbReference>
<evidence type="ECO:0000256" key="1">
    <source>
        <dbReference type="ARBA" id="ARBA00022908"/>
    </source>
</evidence>
<feature type="domain" description="Tyr recombinase" evidence="3">
    <location>
        <begin position="28"/>
        <end position="211"/>
    </location>
</feature>
<evidence type="ECO:0000256" key="2">
    <source>
        <dbReference type="ARBA" id="ARBA00023172"/>
    </source>
</evidence>
<dbReference type="InterPro" id="IPR013762">
    <property type="entry name" value="Integrase-like_cat_sf"/>
</dbReference>
<dbReference type="InterPro" id="IPR050090">
    <property type="entry name" value="Tyrosine_recombinase_XerCD"/>
</dbReference>
<dbReference type="PROSITE" id="PS51898">
    <property type="entry name" value="TYR_RECOMBINASE"/>
    <property type="match status" value="1"/>
</dbReference>
<keyword evidence="2" id="KW-0233">DNA recombination</keyword>
<proteinExistence type="predicted"/>
<evidence type="ECO:0000313" key="5">
    <source>
        <dbReference type="Proteomes" id="UP000244898"/>
    </source>
</evidence>
<dbReference type="Gene3D" id="1.10.443.10">
    <property type="entry name" value="Intergrase catalytic core"/>
    <property type="match status" value="1"/>
</dbReference>
<accession>A0A2R8C5I5</accession>
<reference evidence="5" key="1">
    <citation type="submission" date="2018-03" db="EMBL/GenBank/DDBJ databases">
        <authorList>
            <person name="Rodrigo-Torres L."/>
            <person name="Arahal R. D."/>
            <person name="Lucena T."/>
        </authorList>
    </citation>
    <scope>NUCLEOTIDE SEQUENCE [LARGE SCALE GENOMIC DNA]</scope>
    <source>
        <strain evidence="5">CECT 7615</strain>
    </source>
</reference>
<evidence type="ECO:0000259" key="3">
    <source>
        <dbReference type="PROSITE" id="PS51898"/>
    </source>
</evidence>
<dbReference type="RefSeq" id="WP_108785952.1">
    <property type="nucleotide sequence ID" value="NZ_ONZG01000002.1"/>
</dbReference>
<protein>
    <submittedName>
        <fullName evidence="4">Tyrosine recombinase XerC</fullName>
    </submittedName>
</protein>
<dbReference type="GO" id="GO:0003677">
    <property type="term" value="F:DNA binding"/>
    <property type="evidence" value="ECO:0007669"/>
    <property type="project" value="InterPro"/>
</dbReference>
<name>A0A2R8C5I5_9RHOB</name>
<keyword evidence="1" id="KW-0229">DNA integration</keyword>
<dbReference type="PANTHER" id="PTHR30349">
    <property type="entry name" value="PHAGE INTEGRASE-RELATED"/>
    <property type="match status" value="1"/>
</dbReference>
<organism evidence="4 5">
    <name type="scientific">Falsiruegeria mediterranea M17</name>
    <dbReference type="NCBI Taxonomy" id="1200281"/>
    <lineage>
        <taxon>Bacteria</taxon>
        <taxon>Pseudomonadati</taxon>
        <taxon>Pseudomonadota</taxon>
        <taxon>Alphaproteobacteria</taxon>
        <taxon>Rhodobacterales</taxon>
        <taxon>Roseobacteraceae</taxon>
        <taxon>Falsiruegeria</taxon>
    </lineage>
</organism>
<dbReference type="GO" id="GO:0015074">
    <property type="term" value="P:DNA integration"/>
    <property type="evidence" value="ECO:0007669"/>
    <property type="project" value="UniProtKB-KW"/>
</dbReference>
<keyword evidence="5" id="KW-1185">Reference proteome</keyword>
<evidence type="ECO:0000313" key="4">
    <source>
        <dbReference type="EMBL" id="SPJ27699.1"/>
    </source>
</evidence>
<dbReference type="Pfam" id="PF00589">
    <property type="entry name" value="Phage_integrase"/>
    <property type="match status" value="1"/>
</dbReference>
<dbReference type="InterPro" id="IPR011010">
    <property type="entry name" value="DNA_brk_join_enz"/>
</dbReference>
<dbReference type="GO" id="GO:0006310">
    <property type="term" value="P:DNA recombination"/>
    <property type="evidence" value="ECO:0007669"/>
    <property type="project" value="UniProtKB-KW"/>
</dbReference>
<dbReference type="Proteomes" id="UP000244898">
    <property type="component" value="Unassembled WGS sequence"/>
</dbReference>
<dbReference type="AlphaFoldDB" id="A0A2R8C5I5"/>
<dbReference type="InterPro" id="IPR002104">
    <property type="entry name" value="Integrase_catalytic"/>
</dbReference>
<gene>
    <name evidence="4" type="primary">xerC_1</name>
    <name evidence="4" type="ORF">TRM7615_01190</name>
</gene>
<dbReference type="OrthoDB" id="5297095at2"/>
<dbReference type="PANTHER" id="PTHR30349:SF82">
    <property type="entry name" value="INTEGRASE_RECOMBINASE YOEC-RELATED"/>
    <property type="match status" value="1"/>
</dbReference>
<sequence length="215" mass="24669">MTIANLPAIRACRPAWNKGRVVGQKRPLMPKPLMPKHVWAIRVRLEIAENHRDLALFNLAIDSKLRGCDLVKLKVADIYASGQIKERASIIQSKTQRPVRFEITEGTRKSILRWMQEPLMVGSEYLWPGRFHERLHISTRQYARLVRDWVISIGLDPTSFGTHSMRRTKVAHIYRKTGNLRAVQLLLGHTKMDSTVRYLGVELEDALAISEAVEI</sequence>